<evidence type="ECO:0000313" key="5">
    <source>
        <dbReference type="Proteomes" id="UP000290567"/>
    </source>
</evidence>
<dbReference type="Gene3D" id="1.10.10.10">
    <property type="entry name" value="Winged helix-like DNA-binding domain superfamily/Winged helix DNA-binding domain"/>
    <property type="match status" value="1"/>
</dbReference>
<dbReference type="InterPro" id="IPR036390">
    <property type="entry name" value="WH_DNA-bd_sf"/>
</dbReference>
<dbReference type="InterPro" id="IPR036388">
    <property type="entry name" value="WH-like_DNA-bd_sf"/>
</dbReference>
<comment type="caution">
    <text evidence="4">The sequence shown here is derived from an EMBL/GenBank/DDBJ whole genome shotgun (WGS) entry which is preliminary data.</text>
</comment>
<dbReference type="PANTHER" id="PTHR34580">
    <property type="match status" value="1"/>
</dbReference>
<dbReference type="GO" id="GO:0003700">
    <property type="term" value="F:DNA-binding transcription factor activity"/>
    <property type="evidence" value="ECO:0007669"/>
    <property type="project" value="InterPro"/>
</dbReference>
<evidence type="ECO:0000256" key="2">
    <source>
        <dbReference type="ARBA" id="ARBA00023163"/>
    </source>
</evidence>
<dbReference type="InterPro" id="IPR001034">
    <property type="entry name" value="DeoR_HTH"/>
</dbReference>
<feature type="domain" description="HTH deoR-type" evidence="3">
    <location>
        <begin position="2"/>
        <end position="60"/>
    </location>
</feature>
<organism evidence="4 5">
    <name type="scientific">Enterococcus florum</name>
    <dbReference type="NCBI Taxonomy" id="2480627"/>
    <lineage>
        <taxon>Bacteria</taxon>
        <taxon>Bacillati</taxon>
        <taxon>Bacillota</taxon>
        <taxon>Bacilli</taxon>
        <taxon>Lactobacillales</taxon>
        <taxon>Enterococcaceae</taxon>
        <taxon>Enterococcus</taxon>
    </lineage>
</organism>
<evidence type="ECO:0000313" key="4">
    <source>
        <dbReference type="EMBL" id="GCF95346.1"/>
    </source>
</evidence>
<evidence type="ECO:0000259" key="3">
    <source>
        <dbReference type="PROSITE" id="PS51000"/>
    </source>
</evidence>
<dbReference type="PROSITE" id="PS51000">
    <property type="entry name" value="HTH_DEOR_2"/>
    <property type="match status" value="1"/>
</dbReference>
<dbReference type="PROSITE" id="PS52050">
    <property type="entry name" value="WYL"/>
    <property type="match status" value="1"/>
</dbReference>
<keyword evidence="1" id="KW-0805">Transcription regulation</keyword>
<dbReference type="InterPro" id="IPR028349">
    <property type="entry name" value="PafC-like"/>
</dbReference>
<dbReference type="SUPFAM" id="SSF46785">
    <property type="entry name" value="Winged helix' DNA-binding domain"/>
    <property type="match status" value="1"/>
</dbReference>
<reference evidence="5" key="1">
    <citation type="submission" date="2019-02" db="EMBL/GenBank/DDBJ databases">
        <title>Draft genome sequence of Enterococcus sp. Gos25-1.</title>
        <authorList>
            <person name="Tanaka N."/>
            <person name="Shiwa Y."/>
            <person name="Fujita N."/>
        </authorList>
    </citation>
    <scope>NUCLEOTIDE SEQUENCE [LARGE SCALE GENOMIC DNA]</scope>
    <source>
        <strain evidence="5">Gos25-1</strain>
    </source>
</reference>
<dbReference type="PANTHER" id="PTHR34580:SF1">
    <property type="entry name" value="PROTEIN PAFC"/>
    <property type="match status" value="1"/>
</dbReference>
<dbReference type="AlphaFoldDB" id="A0A4P5PC42"/>
<dbReference type="Pfam" id="PF25583">
    <property type="entry name" value="WCX"/>
    <property type="match status" value="1"/>
</dbReference>
<dbReference type="RefSeq" id="WP_146623742.1">
    <property type="nucleotide sequence ID" value="NZ_BJCC01000031.1"/>
</dbReference>
<dbReference type="SMART" id="SM00420">
    <property type="entry name" value="HTH_DEOR"/>
    <property type="match status" value="1"/>
</dbReference>
<accession>A0A4P5PC42</accession>
<keyword evidence="5" id="KW-1185">Reference proteome</keyword>
<keyword evidence="2" id="KW-0804">Transcription</keyword>
<dbReference type="PIRSF" id="PIRSF016838">
    <property type="entry name" value="PafC"/>
    <property type="match status" value="1"/>
</dbReference>
<proteinExistence type="predicted"/>
<name>A0A4P5PC42_9ENTE</name>
<sequence length="302" mass="35141">MQIERLVQIIFYLVEHKHTTAKELAALFKVSTRTIYRDINTLTIAGIPILSTKGNGGGISLLEGYTMDRSLLTKGEQQNIFQGLQILQATQYPNMETTLNKIGAIFRTALQPQWLEIDFSYWGSDDREKFKISDVQSAILNKHVITFEYVNSDMKKSRRMVEPMRLVFKSHAWYIVGYCQSKQEVRVFRLSRIRDLKINLETFERELPEDYSLKTQKQTNNLVTLKLRFSPESVHRLYDEFSESQLKADEDGCYVVEFQAELNNWLVNYLLSFGRQVEVLAPAAARTQMRVRSLDIAELYQD</sequence>
<dbReference type="OrthoDB" id="9815009at2"/>
<dbReference type="InterPro" id="IPR051534">
    <property type="entry name" value="CBASS_pafABC_assoc_protein"/>
</dbReference>
<protein>
    <submittedName>
        <fullName evidence="4">DeoR family transcriptional regulator</fullName>
    </submittedName>
</protein>
<dbReference type="InterPro" id="IPR026881">
    <property type="entry name" value="WYL_dom"/>
</dbReference>
<dbReference type="InterPro" id="IPR057727">
    <property type="entry name" value="WCX_dom"/>
</dbReference>
<gene>
    <name evidence="4" type="ORF">NRIC_32370</name>
</gene>
<dbReference type="InterPro" id="IPR013196">
    <property type="entry name" value="HTH_11"/>
</dbReference>
<evidence type="ECO:0000256" key="1">
    <source>
        <dbReference type="ARBA" id="ARBA00023015"/>
    </source>
</evidence>
<dbReference type="Proteomes" id="UP000290567">
    <property type="component" value="Unassembled WGS sequence"/>
</dbReference>
<dbReference type="Pfam" id="PF08279">
    <property type="entry name" value="HTH_11"/>
    <property type="match status" value="1"/>
</dbReference>
<dbReference type="Pfam" id="PF13280">
    <property type="entry name" value="WYL"/>
    <property type="match status" value="1"/>
</dbReference>
<dbReference type="EMBL" id="BJCC01000031">
    <property type="protein sequence ID" value="GCF95346.1"/>
    <property type="molecule type" value="Genomic_DNA"/>
</dbReference>